<dbReference type="OrthoDB" id="271448at2759"/>
<dbReference type="EMBL" id="JACAZI010000028">
    <property type="protein sequence ID" value="KAF7333733.1"/>
    <property type="molecule type" value="Genomic_DNA"/>
</dbReference>
<protein>
    <recommendedName>
        <fullName evidence="5">Fruit-body specific protein a</fullName>
    </recommendedName>
</protein>
<keyword evidence="2" id="KW-0732">Signal</keyword>
<feature type="signal peptide" evidence="2">
    <location>
        <begin position="1"/>
        <end position="39"/>
    </location>
</feature>
<evidence type="ECO:0000313" key="3">
    <source>
        <dbReference type="EMBL" id="KAF7333733.1"/>
    </source>
</evidence>
<name>A0A8H7CFN7_9AGAR</name>
<gene>
    <name evidence="3" type="ORF">MVEN_02329700</name>
</gene>
<proteinExistence type="predicted"/>
<feature type="region of interest" description="Disordered" evidence="1">
    <location>
        <begin position="47"/>
        <end position="66"/>
    </location>
</feature>
<evidence type="ECO:0000256" key="2">
    <source>
        <dbReference type="SAM" id="SignalP"/>
    </source>
</evidence>
<sequence>MNPVEQGPRHRPRLALRHRPPRMLIRLLALAGLLGCSSASSIVPPALQGAPHQIPDSPPAPTPNNSLIVQTANQVDQKAGAPFDAPPNLDVPPTMVTALDGKITNTSIPDIPAANATRRGAVERFRKRQSGFENIFHGLPANQHDASIQGTAYLTYTVVDNATYNVQACTDWCTTVQGCVFVNLYYEFNNFLLDFVFSEKSNLKCAAYGDVHSADEKLNFGGQASYPQVGNETIPLTFITQSSGWAVDSLVNPDSPDGYELVFGPTDGANNAPGVGKGILTQH</sequence>
<evidence type="ECO:0008006" key="5">
    <source>
        <dbReference type="Google" id="ProtNLM"/>
    </source>
</evidence>
<comment type="caution">
    <text evidence="3">The sequence shown here is derived from an EMBL/GenBank/DDBJ whole genome shotgun (WGS) entry which is preliminary data.</text>
</comment>
<organism evidence="3 4">
    <name type="scientific">Mycena venus</name>
    <dbReference type="NCBI Taxonomy" id="2733690"/>
    <lineage>
        <taxon>Eukaryota</taxon>
        <taxon>Fungi</taxon>
        <taxon>Dikarya</taxon>
        <taxon>Basidiomycota</taxon>
        <taxon>Agaricomycotina</taxon>
        <taxon>Agaricomycetes</taxon>
        <taxon>Agaricomycetidae</taxon>
        <taxon>Agaricales</taxon>
        <taxon>Marasmiineae</taxon>
        <taxon>Mycenaceae</taxon>
        <taxon>Mycena</taxon>
    </lineage>
</organism>
<evidence type="ECO:0000256" key="1">
    <source>
        <dbReference type="SAM" id="MobiDB-lite"/>
    </source>
</evidence>
<keyword evidence="4" id="KW-1185">Reference proteome</keyword>
<evidence type="ECO:0000313" key="4">
    <source>
        <dbReference type="Proteomes" id="UP000620124"/>
    </source>
</evidence>
<feature type="chain" id="PRO_5034334370" description="Fruit-body specific protein a" evidence="2">
    <location>
        <begin position="40"/>
        <end position="283"/>
    </location>
</feature>
<dbReference type="Proteomes" id="UP000620124">
    <property type="component" value="Unassembled WGS sequence"/>
</dbReference>
<dbReference type="AlphaFoldDB" id="A0A8H7CFN7"/>
<reference evidence="3" key="1">
    <citation type="submission" date="2020-05" db="EMBL/GenBank/DDBJ databases">
        <title>Mycena genomes resolve the evolution of fungal bioluminescence.</title>
        <authorList>
            <person name="Tsai I.J."/>
        </authorList>
    </citation>
    <scope>NUCLEOTIDE SEQUENCE</scope>
    <source>
        <strain evidence="3">CCC161011</strain>
    </source>
</reference>
<accession>A0A8H7CFN7</accession>